<evidence type="ECO:0000256" key="5">
    <source>
        <dbReference type="ARBA" id="ARBA00023136"/>
    </source>
</evidence>
<dbReference type="GO" id="GO:0005886">
    <property type="term" value="C:plasma membrane"/>
    <property type="evidence" value="ECO:0007669"/>
    <property type="project" value="UniProtKB-SubCell"/>
</dbReference>
<keyword evidence="2" id="KW-1003">Cell membrane</keyword>
<feature type="transmembrane region" description="Helical" evidence="6">
    <location>
        <begin position="121"/>
        <end position="140"/>
    </location>
</feature>
<dbReference type="PROSITE" id="PS51257">
    <property type="entry name" value="PROKAR_LIPOPROTEIN"/>
    <property type="match status" value="1"/>
</dbReference>
<evidence type="ECO:0000256" key="1">
    <source>
        <dbReference type="ARBA" id="ARBA00004651"/>
    </source>
</evidence>
<dbReference type="Pfam" id="PF08395">
    <property type="entry name" value="7tm_7"/>
    <property type="match status" value="1"/>
</dbReference>
<evidence type="ECO:0000256" key="6">
    <source>
        <dbReference type="SAM" id="Phobius"/>
    </source>
</evidence>
<protein>
    <submittedName>
        <fullName evidence="7">Uncharacterized protein</fullName>
    </submittedName>
</protein>
<feature type="transmembrane region" description="Helical" evidence="6">
    <location>
        <begin position="12"/>
        <end position="32"/>
    </location>
</feature>
<dbReference type="AlphaFoldDB" id="A0A8J2KP67"/>
<proteinExistence type="predicted"/>
<keyword evidence="3 6" id="KW-0812">Transmembrane</keyword>
<organism evidence="7 8">
    <name type="scientific">Allacma fusca</name>
    <dbReference type="NCBI Taxonomy" id="39272"/>
    <lineage>
        <taxon>Eukaryota</taxon>
        <taxon>Metazoa</taxon>
        <taxon>Ecdysozoa</taxon>
        <taxon>Arthropoda</taxon>
        <taxon>Hexapoda</taxon>
        <taxon>Collembola</taxon>
        <taxon>Symphypleona</taxon>
        <taxon>Sminthuridae</taxon>
        <taxon>Allacma</taxon>
    </lineage>
</organism>
<dbReference type="GO" id="GO:0050909">
    <property type="term" value="P:sensory perception of taste"/>
    <property type="evidence" value="ECO:0007669"/>
    <property type="project" value="InterPro"/>
</dbReference>
<evidence type="ECO:0000313" key="7">
    <source>
        <dbReference type="EMBL" id="CAG7728996.1"/>
    </source>
</evidence>
<accession>A0A8J2KP67</accession>
<keyword evidence="5 6" id="KW-0472">Membrane</keyword>
<comment type="subcellular location">
    <subcellularLocation>
        <location evidence="1">Cell membrane</location>
        <topology evidence="1">Multi-pass membrane protein</topology>
    </subcellularLocation>
</comment>
<dbReference type="EMBL" id="CAJVCH010171860">
    <property type="protein sequence ID" value="CAG7728996.1"/>
    <property type="molecule type" value="Genomic_DNA"/>
</dbReference>
<gene>
    <name evidence="7" type="ORF">AFUS01_LOCUS17738</name>
</gene>
<comment type="caution">
    <text evidence="7">The sequence shown here is derived from an EMBL/GenBank/DDBJ whole genome shotgun (WGS) entry which is preliminary data.</text>
</comment>
<dbReference type="InterPro" id="IPR013604">
    <property type="entry name" value="7TM_chemorcpt"/>
</dbReference>
<keyword evidence="8" id="KW-1185">Reference proteome</keyword>
<evidence type="ECO:0000256" key="4">
    <source>
        <dbReference type="ARBA" id="ARBA00022989"/>
    </source>
</evidence>
<feature type="transmembrane region" description="Helical" evidence="6">
    <location>
        <begin position="38"/>
        <end position="60"/>
    </location>
</feature>
<evidence type="ECO:0000256" key="3">
    <source>
        <dbReference type="ARBA" id="ARBA00022692"/>
    </source>
</evidence>
<evidence type="ECO:0000256" key="2">
    <source>
        <dbReference type="ARBA" id="ARBA00022475"/>
    </source>
</evidence>
<reference evidence="7" key="1">
    <citation type="submission" date="2021-06" db="EMBL/GenBank/DDBJ databases">
        <authorList>
            <person name="Hodson N. C."/>
            <person name="Mongue J. A."/>
            <person name="Jaron S. K."/>
        </authorList>
    </citation>
    <scope>NUCLEOTIDE SEQUENCE</scope>
</reference>
<sequence length="142" mass="16485">MSKFLSQREMFLVLQCILLSTSCLFCIANFPIKDETSIGSTSLFFFWLYVCFNTFLRIYVKTLQAEKITAAEKDLVTAIALLKWKHTDLAMLHEIKFLHDLMVADPIRIKFGNYLTYNQRVVLTIVGQVVTYLIVLMQFAQK</sequence>
<dbReference type="Proteomes" id="UP000708208">
    <property type="component" value="Unassembled WGS sequence"/>
</dbReference>
<dbReference type="OrthoDB" id="8297772at2759"/>
<keyword evidence="4 6" id="KW-1133">Transmembrane helix</keyword>
<evidence type="ECO:0000313" key="8">
    <source>
        <dbReference type="Proteomes" id="UP000708208"/>
    </source>
</evidence>
<name>A0A8J2KP67_9HEXA</name>